<comment type="caution">
    <text evidence="3">The sequence shown here is derived from an EMBL/GenBank/DDBJ whole genome shotgun (WGS) entry which is preliminary data.</text>
</comment>
<sequence length="182" mass="20202">MAMANPERQENLMKKFEKGEFTVRDLKDQLATIMGMGPLSKLTSMIPGMSEMMGGNEEEASKKMKRVAFIFDSMTTEELDSDGSLFRDPQPSTSKNPAPSENGKEKAVNPEEDMKPREPNKRILRIARGSGTSVNEVEELLMQHQMFAGMVKKAGGKSGWYVSRSRLLVVALLVNPFPLFAG</sequence>
<dbReference type="GO" id="GO:0030942">
    <property type="term" value="F:endoplasmic reticulum signal peptide binding"/>
    <property type="evidence" value="ECO:0007669"/>
    <property type="project" value="TreeGrafter"/>
</dbReference>
<accession>A0A1Y2BPD5</accession>
<dbReference type="PANTHER" id="PTHR11564">
    <property type="entry name" value="SIGNAL RECOGNITION PARTICLE 54K PROTEIN SRP54"/>
    <property type="match status" value="1"/>
</dbReference>
<dbReference type="Proteomes" id="UP000193467">
    <property type="component" value="Unassembled WGS sequence"/>
</dbReference>
<keyword evidence="4" id="KW-1185">Reference proteome</keyword>
<gene>
    <name evidence="3" type="ORF">BCR35DRAFT_285719</name>
</gene>
<feature type="domain" description="Signal recognition particle SRP54 subunit M-domain" evidence="2">
    <location>
        <begin position="20"/>
        <end position="85"/>
    </location>
</feature>
<dbReference type="Pfam" id="PF02978">
    <property type="entry name" value="SRP_SPB"/>
    <property type="match status" value="2"/>
</dbReference>
<evidence type="ECO:0000313" key="4">
    <source>
        <dbReference type="Proteomes" id="UP000193467"/>
    </source>
</evidence>
<dbReference type="GO" id="GO:0006616">
    <property type="term" value="P:SRP-dependent cotranslational protein targeting to membrane, translocation"/>
    <property type="evidence" value="ECO:0007669"/>
    <property type="project" value="TreeGrafter"/>
</dbReference>
<dbReference type="STRING" id="106004.A0A1Y2BPD5"/>
<feature type="compositionally biased region" description="Basic and acidic residues" evidence="1">
    <location>
        <begin position="102"/>
        <end position="116"/>
    </location>
</feature>
<dbReference type="PANTHER" id="PTHR11564:SF5">
    <property type="entry name" value="SIGNAL RECOGNITION PARTICLE SUBUNIT SRP54"/>
    <property type="match status" value="1"/>
</dbReference>
<feature type="region of interest" description="Disordered" evidence="1">
    <location>
        <begin position="78"/>
        <end position="116"/>
    </location>
</feature>
<dbReference type="GO" id="GO:0003924">
    <property type="term" value="F:GTPase activity"/>
    <property type="evidence" value="ECO:0007669"/>
    <property type="project" value="InterPro"/>
</dbReference>
<dbReference type="EMBL" id="MCGR01000173">
    <property type="protein sequence ID" value="ORY36619.1"/>
    <property type="molecule type" value="Genomic_DNA"/>
</dbReference>
<dbReference type="InParanoid" id="A0A1Y2BPD5"/>
<dbReference type="GO" id="GO:0008312">
    <property type="term" value="F:7S RNA binding"/>
    <property type="evidence" value="ECO:0007669"/>
    <property type="project" value="InterPro"/>
</dbReference>
<proteinExistence type="predicted"/>
<dbReference type="GO" id="GO:0005525">
    <property type="term" value="F:GTP binding"/>
    <property type="evidence" value="ECO:0007669"/>
    <property type="project" value="InterPro"/>
</dbReference>
<evidence type="ECO:0000256" key="1">
    <source>
        <dbReference type="SAM" id="MobiDB-lite"/>
    </source>
</evidence>
<dbReference type="Gene3D" id="1.10.260.30">
    <property type="entry name" value="Signal recognition particle, SRP54 subunit, M-domain"/>
    <property type="match status" value="1"/>
</dbReference>
<dbReference type="AlphaFoldDB" id="A0A1Y2BPD5"/>
<dbReference type="InterPro" id="IPR036891">
    <property type="entry name" value="Signal_recog_part_SRP54_M_sf"/>
</dbReference>
<evidence type="ECO:0000259" key="2">
    <source>
        <dbReference type="Pfam" id="PF02978"/>
    </source>
</evidence>
<dbReference type="SUPFAM" id="SSF47446">
    <property type="entry name" value="Signal peptide-binding domain"/>
    <property type="match status" value="1"/>
</dbReference>
<dbReference type="OrthoDB" id="10250817at2759"/>
<dbReference type="InterPro" id="IPR004125">
    <property type="entry name" value="Signal_recog_particle_SRP54_M"/>
</dbReference>
<reference evidence="3 4" key="1">
    <citation type="submission" date="2016-07" db="EMBL/GenBank/DDBJ databases">
        <title>Pervasive Adenine N6-methylation of Active Genes in Fungi.</title>
        <authorList>
            <consortium name="DOE Joint Genome Institute"/>
            <person name="Mondo S.J."/>
            <person name="Dannebaum R.O."/>
            <person name="Kuo R.C."/>
            <person name="Labutti K."/>
            <person name="Haridas S."/>
            <person name="Kuo A."/>
            <person name="Salamov A."/>
            <person name="Ahrendt S.R."/>
            <person name="Lipzen A."/>
            <person name="Sullivan W."/>
            <person name="Andreopoulos W.B."/>
            <person name="Clum A."/>
            <person name="Lindquist E."/>
            <person name="Daum C."/>
            <person name="Ramamoorthy G.K."/>
            <person name="Gryganskyi A."/>
            <person name="Culley D."/>
            <person name="Magnuson J.K."/>
            <person name="James T.Y."/>
            <person name="O'Malley M.A."/>
            <person name="Stajich J.E."/>
            <person name="Spatafora J.W."/>
            <person name="Visel A."/>
            <person name="Grigoriev I.V."/>
        </authorList>
    </citation>
    <scope>NUCLEOTIDE SEQUENCE [LARGE SCALE GENOMIC DNA]</scope>
    <source>
        <strain evidence="3 4">62-1032</strain>
    </source>
</reference>
<evidence type="ECO:0000313" key="3">
    <source>
        <dbReference type="EMBL" id="ORY36619.1"/>
    </source>
</evidence>
<name>A0A1Y2BPD5_9BASI</name>
<protein>
    <submittedName>
        <fullName evidence="3">Signal recognition particle, SRP54 subunit, M-domain-containing protein</fullName>
    </submittedName>
</protein>
<dbReference type="GO" id="GO:0005786">
    <property type="term" value="C:signal recognition particle, endoplasmic reticulum targeting"/>
    <property type="evidence" value="ECO:0007669"/>
    <property type="project" value="TreeGrafter"/>
</dbReference>
<feature type="compositionally biased region" description="Polar residues" evidence="1">
    <location>
        <begin position="90"/>
        <end position="99"/>
    </location>
</feature>
<organism evidence="3 4">
    <name type="scientific">Leucosporidium creatinivorum</name>
    <dbReference type="NCBI Taxonomy" id="106004"/>
    <lineage>
        <taxon>Eukaryota</taxon>
        <taxon>Fungi</taxon>
        <taxon>Dikarya</taxon>
        <taxon>Basidiomycota</taxon>
        <taxon>Pucciniomycotina</taxon>
        <taxon>Microbotryomycetes</taxon>
        <taxon>Leucosporidiales</taxon>
        <taxon>Leucosporidium</taxon>
    </lineage>
</organism>
<dbReference type="GO" id="GO:0005829">
    <property type="term" value="C:cytosol"/>
    <property type="evidence" value="ECO:0007669"/>
    <property type="project" value="TreeGrafter"/>
</dbReference>
<feature type="domain" description="Signal recognition particle SRP54 subunit M-domain" evidence="2">
    <location>
        <begin position="109"/>
        <end position="150"/>
    </location>
</feature>
<dbReference type="InterPro" id="IPR022941">
    <property type="entry name" value="SRP54"/>
</dbReference>